<protein>
    <submittedName>
        <fullName evidence="5">Ribulose bisphosphate carboxylase large chain</fullName>
    </submittedName>
</protein>
<dbReference type="Gene3D" id="3.20.20.110">
    <property type="entry name" value="Ribulose bisphosphate carboxylase, large subunit, C-terminal domain"/>
    <property type="match status" value="1"/>
</dbReference>
<dbReference type="InterPro" id="IPR033966">
    <property type="entry name" value="RuBisCO"/>
</dbReference>
<organism evidence="5 6">
    <name type="scientific">Phtheirospermum japonicum</name>
    <dbReference type="NCBI Taxonomy" id="374723"/>
    <lineage>
        <taxon>Eukaryota</taxon>
        <taxon>Viridiplantae</taxon>
        <taxon>Streptophyta</taxon>
        <taxon>Embryophyta</taxon>
        <taxon>Tracheophyta</taxon>
        <taxon>Spermatophyta</taxon>
        <taxon>Magnoliopsida</taxon>
        <taxon>eudicotyledons</taxon>
        <taxon>Gunneridae</taxon>
        <taxon>Pentapetalae</taxon>
        <taxon>asterids</taxon>
        <taxon>lamiids</taxon>
        <taxon>Lamiales</taxon>
        <taxon>Orobanchaceae</taxon>
        <taxon>Orobanchaceae incertae sedis</taxon>
        <taxon>Phtheirospermum</taxon>
    </lineage>
</organism>
<dbReference type="GO" id="GO:0016984">
    <property type="term" value="F:ribulose-bisphosphate carboxylase activity"/>
    <property type="evidence" value="ECO:0007669"/>
    <property type="project" value="InterPro"/>
</dbReference>
<dbReference type="InterPro" id="IPR036376">
    <property type="entry name" value="RuBisCO_lsu_C_sf"/>
</dbReference>
<evidence type="ECO:0000313" key="6">
    <source>
        <dbReference type="Proteomes" id="UP000653305"/>
    </source>
</evidence>
<accession>A0A830BRX0</accession>
<feature type="domain" description="Ribulose bisphosphate carboxylase large subunit C-terminal" evidence="4">
    <location>
        <begin position="11"/>
        <end position="48"/>
    </location>
</feature>
<comment type="subunit">
    <text evidence="3">Heterohexadecamer of 8 large chains and 8 small chains; disulfide-linked. The disulfide link is formed within the large subunit homodimers.</text>
</comment>
<dbReference type="SUPFAM" id="SSF51649">
    <property type="entry name" value="RuBisCo, C-terminal domain"/>
    <property type="match status" value="1"/>
</dbReference>
<reference evidence="5" key="1">
    <citation type="submission" date="2020-07" db="EMBL/GenBank/DDBJ databases">
        <title>Ethylene signaling mediates host invasion by parasitic plants.</title>
        <authorList>
            <person name="Yoshida S."/>
        </authorList>
    </citation>
    <scope>NUCLEOTIDE SEQUENCE</scope>
    <source>
        <strain evidence="5">Okayama</strain>
    </source>
</reference>
<dbReference type="PANTHER" id="PTHR42704:SF17">
    <property type="entry name" value="RIBULOSE BISPHOSPHATE CARBOXYLASE LARGE CHAIN"/>
    <property type="match status" value="1"/>
</dbReference>
<dbReference type="PANTHER" id="PTHR42704">
    <property type="entry name" value="RIBULOSE BISPHOSPHATE CARBOXYLASE"/>
    <property type="match status" value="1"/>
</dbReference>
<sequence length="58" mass="6952">MNIFAVDLILSSDENMNSQPCMHWRDRFLFCAEAIYKTHAETSEIKWALLECYWGYMQ</sequence>
<keyword evidence="6" id="KW-1185">Reference proteome</keyword>
<dbReference type="AlphaFoldDB" id="A0A830BRX0"/>
<dbReference type="Pfam" id="PF00016">
    <property type="entry name" value="RuBisCO_large"/>
    <property type="match status" value="1"/>
</dbReference>
<evidence type="ECO:0000259" key="4">
    <source>
        <dbReference type="Pfam" id="PF00016"/>
    </source>
</evidence>
<evidence type="ECO:0000313" key="5">
    <source>
        <dbReference type="EMBL" id="GFP90250.1"/>
    </source>
</evidence>
<evidence type="ECO:0000256" key="1">
    <source>
        <dbReference type="ARBA" id="ARBA00022481"/>
    </source>
</evidence>
<evidence type="ECO:0000256" key="2">
    <source>
        <dbReference type="ARBA" id="ARBA00025664"/>
    </source>
</evidence>
<keyword evidence="1" id="KW-0488">Methylation</keyword>
<name>A0A830BRX0_9LAMI</name>
<dbReference type="GO" id="GO:0000287">
    <property type="term" value="F:magnesium ion binding"/>
    <property type="evidence" value="ECO:0007669"/>
    <property type="project" value="InterPro"/>
</dbReference>
<dbReference type="InterPro" id="IPR000685">
    <property type="entry name" value="RuBisCO_lsu_C"/>
</dbReference>
<comment type="function">
    <text evidence="2">RuBisCO catalyzes two reactions: the carboxylation of D-ribulose 1,5-bisphosphate, the primary event in carbon dioxide fixation, as well as the oxidative fragmentation of the pentose substrate in the photorespiration process. Both reactions occur simultaneously and in competition at the same active site.</text>
</comment>
<dbReference type="EMBL" id="BMAC01000213">
    <property type="protein sequence ID" value="GFP90250.1"/>
    <property type="molecule type" value="Genomic_DNA"/>
</dbReference>
<comment type="caution">
    <text evidence="5">The sequence shown here is derived from an EMBL/GenBank/DDBJ whole genome shotgun (WGS) entry which is preliminary data.</text>
</comment>
<dbReference type="Proteomes" id="UP000653305">
    <property type="component" value="Unassembled WGS sequence"/>
</dbReference>
<evidence type="ECO:0000256" key="3">
    <source>
        <dbReference type="ARBA" id="ARBA00025888"/>
    </source>
</evidence>
<gene>
    <name evidence="5" type="ORF">PHJA_001168900</name>
</gene>
<proteinExistence type="predicted"/>